<dbReference type="EMBL" id="WIXP02000011">
    <property type="protein sequence ID" value="KAF6203106.1"/>
    <property type="molecule type" value="Genomic_DNA"/>
</dbReference>
<gene>
    <name evidence="1" type="ORF">GE061_003521</name>
</gene>
<proteinExistence type="predicted"/>
<protein>
    <submittedName>
        <fullName evidence="1">Uncharacterized protein</fullName>
    </submittedName>
</protein>
<keyword evidence="2" id="KW-1185">Reference proteome</keyword>
<reference evidence="1" key="1">
    <citation type="journal article" date="2021" name="Mol. Ecol. Resour.">
        <title>Apolygus lucorum genome provides insights into omnivorousness and mesophyll feeding.</title>
        <authorList>
            <person name="Liu Y."/>
            <person name="Liu H."/>
            <person name="Wang H."/>
            <person name="Huang T."/>
            <person name="Liu B."/>
            <person name="Yang B."/>
            <person name="Yin L."/>
            <person name="Li B."/>
            <person name="Zhang Y."/>
            <person name="Zhang S."/>
            <person name="Jiang F."/>
            <person name="Zhang X."/>
            <person name="Ren Y."/>
            <person name="Wang B."/>
            <person name="Wang S."/>
            <person name="Lu Y."/>
            <person name="Wu K."/>
            <person name="Fan W."/>
            <person name="Wang G."/>
        </authorList>
    </citation>
    <scope>NUCLEOTIDE SEQUENCE</scope>
    <source>
        <strain evidence="1">12Hb</strain>
    </source>
</reference>
<comment type="caution">
    <text evidence="1">The sequence shown here is derived from an EMBL/GenBank/DDBJ whole genome shotgun (WGS) entry which is preliminary data.</text>
</comment>
<accession>A0A8S9X4U8</accession>
<dbReference type="AlphaFoldDB" id="A0A8S9X4U8"/>
<dbReference type="Proteomes" id="UP000466442">
    <property type="component" value="Unassembled WGS sequence"/>
</dbReference>
<evidence type="ECO:0000313" key="2">
    <source>
        <dbReference type="Proteomes" id="UP000466442"/>
    </source>
</evidence>
<organism evidence="1 2">
    <name type="scientific">Apolygus lucorum</name>
    <name type="common">Small green plant bug</name>
    <name type="synonym">Lygocoris lucorum</name>
    <dbReference type="NCBI Taxonomy" id="248454"/>
    <lineage>
        <taxon>Eukaryota</taxon>
        <taxon>Metazoa</taxon>
        <taxon>Ecdysozoa</taxon>
        <taxon>Arthropoda</taxon>
        <taxon>Hexapoda</taxon>
        <taxon>Insecta</taxon>
        <taxon>Pterygota</taxon>
        <taxon>Neoptera</taxon>
        <taxon>Paraneoptera</taxon>
        <taxon>Hemiptera</taxon>
        <taxon>Heteroptera</taxon>
        <taxon>Panheteroptera</taxon>
        <taxon>Cimicomorpha</taxon>
        <taxon>Miridae</taxon>
        <taxon>Mirini</taxon>
        <taxon>Apolygus</taxon>
    </lineage>
</organism>
<evidence type="ECO:0000313" key="1">
    <source>
        <dbReference type="EMBL" id="KAF6203106.1"/>
    </source>
</evidence>
<sequence length="158" mass="17326">MSDYSDIHKRARILEGELDAKLISFNKMCSNQDRKPGFPAEVHGLTWPSEHAVDSAGAEIRDFLGQLNHLNGEMSTMTIGEDSVAVRPDKASATADSGRRDTAACPAPVSGCRGKLKKLRSQLRWEDVSVGLAVLPSPTFRQLQLPHQMIGKHHIPDT</sequence>
<name>A0A8S9X4U8_APOLU</name>